<evidence type="ECO:0000313" key="2">
    <source>
        <dbReference type="Proteomes" id="UP000710815"/>
    </source>
</evidence>
<proteinExistence type="predicted"/>
<sequence>MIDMSDVYSGKWPARGPLWLKRVFCCVASVCLAMSLAGCTSGVKQVETEADDEEGVQSERIASSLEAQIDRLLKLSRNDSSYDAFQREALERAKETGRVSDVDYEKAWSNVKQCLYDLGYKEVLLIKYPNGVYRMANVGPSDVKVTSQMLDKWREDKADCMFENVVDVDGIYRLQTANPSLYGNRYEAVADCLRRAEVVSKDYTAARFQEDEDKGDYGFDVSDPEAAGCLASNHSSVDGMYGSDTVMHPFG</sequence>
<reference evidence="1 2" key="2">
    <citation type="journal article" date="2021" name="Syst. Appl. Microbiol.">
        <title>Phylogenetic classification of ten novel species belonging to the genus Bifidobacterium comprising B. phasiani sp. nov., B. pongonis sp. nov., B. saguinibicoloris sp. nov., B. colobi sp. nov., B. simiiventris sp. nov., B. santillanense sp. nov., B. miconis sp. nov., B. amazonense sp. nov., B. pluvialisilvae sp. nov., and B. miconisargentati sp. nov.</title>
        <authorList>
            <person name="Lugli G.A."/>
            <person name="Calvete-Torre I."/>
            <person name="Alessandri G."/>
            <person name="Milani C."/>
            <person name="Turroni F."/>
            <person name="Laiolo P."/>
            <person name="Ossiprandi M.C."/>
            <person name="Margolles A."/>
            <person name="Ruiz L."/>
            <person name="Ventura M."/>
        </authorList>
    </citation>
    <scope>NUCLEOTIDE SEQUENCE [LARGE SCALE GENOMIC DNA]</scope>
    <source>
        <strain evidence="1 2">MA1</strain>
    </source>
</reference>
<reference evidence="1 2" key="1">
    <citation type="journal article" date="2021" name="Environ. Microbiol.">
        <title>Genetic insights into the dark matter of the mammalian gut microbiota through targeted genome reconstruction.</title>
        <authorList>
            <person name="Lugli G.A."/>
            <person name="Alessandri G."/>
            <person name="Milani C."/>
            <person name="Viappiani A."/>
            <person name="Fontana F."/>
            <person name="Tarracchini C."/>
            <person name="Mancabelli L."/>
            <person name="Argentini C."/>
            <person name="Ruiz L."/>
            <person name="Margolles A."/>
            <person name="van Sinderen D."/>
            <person name="Turroni F."/>
            <person name="Ventura M."/>
        </authorList>
    </citation>
    <scope>NUCLEOTIDE SEQUENCE [LARGE SCALE GENOMIC DNA]</scope>
    <source>
        <strain evidence="1 2">MA1</strain>
    </source>
</reference>
<name>A0ABS9VVI6_9BIFI</name>
<keyword evidence="2" id="KW-1185">Reference proteome</keyword>
<accession>A0ABS9VVI6</accession>
<protein>
    <recommendedName>
        <fullName evidence="3">Lipoprotein</fullName>
    </recommendedName>
</protein>
<dbReference type="Proteomes" id="UP000710815">
    <property type="component" value="Unassembled WGS sequence"/>
</dbReference>
<evidence type="ECO:0000313" key="1">
    <source>
        <dbReference type="EMBL" id="MCH9275825.1"/>
    </source>
</evidence>
<gene>
    <name evidence="1" type="ORF">JS533_006010</name>
</gene>
<comment type="caution">
    <text evidence="1">The sequence shown here is derived from an EMBL/GenBank/DDBJ whole genome shotgun (WGS) entry which is preliminary data.</text>
</comment>
<organism evidence="1 2">
    <name type="scientific">Bifidobacterium amazonense</name>
    <dbReference type="NCBI Taxonomy" id="2809027"/>
    <lineage>
        <taxon>Bacteria</taxon>
        <taxon>Bacillati</taxon>
        <taxon>Actinomycetota</taxon>
        <taxon>Actinomycetes</taxon>
        <taxon>Bifidobacteriales</taxon>
        <taxon>Bifidobacteriaceae</taxon>
        <taxon>Bifidobacterium</taxon>
    </lineage>
</organism>
<dbReference type="RefSeq" id="WP_241513542.1">
    <property type="nucleotide sequence ID" value="NZ_JAFEJT020000019.1"/>
</dbReference>
<evidence type="ECO:0008006" key="3">
    <source>
        <dbReference type="Google" id="ProtNLM"/>
    </source>
</evidence>
<dbReference type="EMBL" id="JAFEJT020000019">
    <property type="protein sequence ID" value="MCH9275825.1"/>
    <property type="molecule type" value="Genomic_DNA"/>
</dbReference>